<dbReference type="Proteomes" id="UP000181790">
    <property type="component" value="Unassembled WGS sequence"/>
</dbReference>
<keyword evidence="3" id="KW-1185">Reference proteome</keyword>
<dbReference type="AlphaFoldDB" id="A0A1S2VGQ6"/>
<organism evidence="2 3">
    <name type="scientific">Arsenicibacter rosenii</name>
    <dbReference type="NCBI Taxonomy" id="1750698"/>
    <lineage>
        <taxon>Bacteria</taxon>
        <taxon>Pseudomonadati</taxon>
        <taxon>Bacteroidota</taxon>
        <taxon>Cytophagia</taxon>
        <taxon>Cytophagales</taxon>
        <taxon>Spirosomataceae</taxon>
        <taxon>Arsenicibacter</taxon>
    </lineage>
</organism>
<keyword evidence="1" id="KW-0472">Membrane</keyword>
<keyword evidence="1" id="KW-1133">Transmembrane helix</keyword>
<proteinExistence type="predicted"/>
<dbReference type="EMBL" id="MORL01000009">
    <property type="protein sequence ID" value="OIN57913.1"/>
    <property type="molecule type" value="Genomic_DNA"/>
</dbReference>
<evidence type="ECO:0008006" key="4">
    <source>
        <dbReference type="Google" id="ProtNLM"/>
    </source>
</evidence>
<sequence>MKEDSLSKLSLDELKAREKTLRFTSGLFIGCLIMMALAGAFLTVQQGFNTFTVLPVAFLPLMLVNVYNLKKVRTEIAGRTA</sequence>
<dbReference type="OrthoDB" id="712820at2"/>
<keyword evidence="1" id="KW-0812">Transmembrane</keyword>
<dbReference type="RefSeq" id="WP_071504502.1">
    <property type="nucleotide sequence ID" value="NZ_MORL01000009.1"/>
</dbReference>
<comment type="caution">
    <text evidence="2">The sequence shown here is derived from an EMBL/GenBank/DDBJ whole genome shotgun (WGS) entry which is preliminary data.</text>
</comment>
<evidence type="ECO:0000313" key="2">
    <source>
        <dbReference type="EMBL" id="OIN57913.1"/>
    </source>
</evidence>
<reference evidence="2 3" key="1">
    <citation type="submission" date="2016-10" db="EMBL/GenBank/DDBJ databases">
        <title>Arsenicibacter rosenii gen. nov., sp. nov., an efficient arsenic-methylating bacterium isolated from an arsenic-contaminated paddy soil.</title>
        <authorList>
            <person name="Huang K."/>
        </authorList>
    </citation>
    <scope>NUCLEOTIDE SEQUENCE [LARGE SCALE GENOMIC DNA]</scope>
    <source>
        <strain evidence="2 3">SM-1</strain>
    </source>
</reference>
<evidence type="ECO:0000313" key="3">
    <source>
        <dbReference type="Proteomes" id="UP000181790"/>
    </source>
</evidence>
<gene>
    <name evidence="2" type="ORF">BLX24_17635</name>
</gene>
<protein>
    <recommendedName>
        <fullName evidence="4">Redox-active disulfide protein 2</fullName>
    </recommendedName>
</protein>
<accession>A0A1S2VGQ6</accession>
<feature type="transmembrane region" description="Helical" evidence="1">
    <location>
        <begin position="48"/>
        <end position="69"/>
    </location>
</feature>
<evidence type="ECO:0000256" key="1">
    <source>
        <dbReference type="SAM" id="Phobius"/>
    </source>
</evidence>
<feature type="transmembrane region" description="Helical" evidence="1">
    <location>
        <begin position="21"/>
        <end position="42"/>
    </location>
</feature>
<name>A0A1S2VGQ6_9BACT</name>